<evidence type="ECO:0000256" key="1">
    <source>
        <dbReference type="SAM" id="Phobius"/>
    </source>
</evidence>
<feature type="transmembrane region" description="Helical" evidence="1">
    <location>
        <begin position="213"/>
        <end position="233"/>
    </location>
</feature>
<accession>A0A9X2CSI7</accession>
<dbReference type="Pfam" id="PF04474">
    <property type="entry name" value="DUF554"/>
    <property type="match status" value="1"/>
</dbReference>
<proteinExistence type="predicted"/>
<reference evidence="2" key="1">
    <citation type="submission" date="2022-02" db="EMBL/GenBank/DDBJ databases">
        <title>Halalkalibacter sp. nov. isolated from Lonar Lake, India.</title>
        <authorList>
            <person name="Joshi A."/>
            <person name="Thite S."/>
            <person name="Lodha T."/>
        </authorList>
    </citation>
    <scope>NUCLEOTIDE SEQUENCE</scope>
    <source>
        <strain evidence="2">MEB205</strain>
    </source>
</reference>
<comment type="caution">
    <text evidence="2">The sequence shown here is derived from an EMBL/GenBank/DDBJ whole genome shotgun (WGS) entry which is preliminary data.</text>
</comment>
<dbReference type="Proteomes" id="UP001139150">
    <property type="component" value="Unassembled WGS sequence"/>
</dbReference>
<keyword evidence="1" id="KW-1133">Transmembrane helix</keyword>
<organism evidence="2 3">
    <name type="scientific">Halalkalibacter alkaliphilus</name>
    <dbReference type="NCBI Taxonomy" id="2917993"/>
    <lineage>
        <taxon>Bacteria</taxon>
        <taxon>Bacillati</taxon>
        <taxon>Bacillota</taxon>
        <taxon>Bacilli</taxon>
        <taxon>Bacillales</taxon>
        <taxon>Bacillaceae</taxon>
        <taxon>Halalkalibacter</taxon>
    </lineage>
</organism>
<dbReference type="PANTHER" id="PTHR36111">
    <property type="entry name" value="INNER MEMBRANE PROTEIN-RELATED"/>
    <property type="match status" value="1"/>
</dbReference>
<dbReference type="RefSeq" id="WP_250096386.1">
    <property type="nucleotide sequence ID" value="NZ_JAKRYL010000009.1"/>
</dbReference>
<gene>
    <name evidence="2" type="ORF">MF646_10135</name>
</gene>
<keyword evidence="3" id="KW-1185">Reference proteome</keyword>
<feature type="transmembrane region" description="Helical" evidence="1">
    <location>
        <begin position="35"/>
        <end position="51"/>
    </location>
</feature>
<evidence type="ECO:0000313" key="2">
    <source>
        <dbReference type="EMBL" id="MCL7747480.1"/>
    </source>
</evidence>
<feature type="transmembrane region" description="Helical" evidence="1">
    <location>
        <begin position="186"/>
        <end position="207"/>
    </location>
</feature>
<protein>
    <submittedName>
        <fullName evidence="2">DUF554 domain-containing protein</fullName>
    </submittedName>
</protein>
<evidence type="ECO:0000313" key="3">
    <source>
        <dbReference type="Proteomes" id="UP001139150"/>
    </source>
</evidence>
<sequence length="234" mass="24386">MVLTGTLVNGLAIVVAAVVGLLVRNIPEKMKTTTMQGIALAVVVLGIGMALKSEQFLIVIGSLVIGGVIGEKIDIEERLNRVGAWIETKVGAKEDGAVAKAFVTATLIYVVGAMAILGALDSGLRGDHSVLYTKSLLDGFSALIFTSTLGIGVIFSAIPVVLYQGGIALLATQINQFVPTLLMDNFIVEMTATGGVMIIAIGLNILGVLQIRVANLLPSIVVVAMLVTAMYFFG</sequence>
<dbReference type="AlphaFoldDB" id="A0A9X2CSI7"/>
<dbReference type="EMBL" id="JAKRYL010000009">
    <property type="protein sequence ID" value="MCL7747480.1"/>
    <property type="molecule type" value="Genomic_DNA"/>
</dbReference>
<feature type="transmembrane region" description="Helical" evidence="1">
    <location>
        <begin position="140"/>
        <end position="165"/>
    </location>
</feature>
<keyword evidence="1" id="KW-0472">Membrane</keyword>
<dbReference type="InterPro" id="IPR007563">
    <property type="entry name" value="DUF554"/>
</dbReference>
<name>A0A9X2CSI7_9BACI</name>
<dbReference type="PANTHER" id="PTHR36111:SF2">
    <property type="entry name" value="INNER MEMBRANE PROTEIN"/>
    <property type="match status" value="1"/>
</dbReference>
<feature type="transmembrane region" description="Helical" evidence="1">
    <location>
        <begin position="96"/>
        <end position="120"/>
    </location>
</feature>
<feature type="transmembrane region" description="Helical" evidence="1">
    <location>
        <begin position="6"/>
        <end position="23"/>
    </location>
</feature>
<keyword evidence="1" id="KW-0812">Transmembrane</keyword>